<evidence type="ECO:0000313" key="2">
    <source>
        <dbReference type="Proteomes" id="UP000050474"/>
    </source>
</evidence>
<comment type="caution">
    <text evidence="1">The sequence shown here is derived from an EMBL/GenBank/DDBJ whole genome shotgun (WGS) entry which is preliminary data.</text>
</comment>
<evidence type="ECO:0000313" key="1">
    <source>
        <dbReference type="EMBL" id="KPY80528.1"/>
    </source>
</evidence>
<dbReference type="AlphaFoldDB" id="A0A0N8T1P0"/>
<gene>
    <name evidence="1" type="ORF">ALO44_200037</name>
</gene>
<protein>
    <submittedName>
        <fullName evidence="1">Periplasmic spermidine putrescine-binding protein</fullName>
    </submittedName>
</protein>
<sequence length="140" mass="14720">MCSSAVAAGFAGLAEGAPAIGAGSITVLFAQAQDPQVGVEAVPRMDSAFKDIGYDASGVGPGLLDLEDQSLRCPLSVFAAAFGHMRGLSGVGAFMHRRHMAGHALVGVEALDGLRGQAYFELMRHYWYGTESKWPSTSTW</sequence>
<organism evidence="1 2">
    <name type="scientific">Pseudomonas syringae pv. tagetis</name>
    <dbReference type="NCBI Taxonomy" id="129140"/>
    <lineage>
        <taxon>Bacteria</taxon>
        <taxon>Pseudomonadati</taxon>
        <taxon>Pseudomonadota</taxon>
        <taxon>Gammaproteobacteria</taxon>
        <taxon>Pseudomonadales</taxon>
        <taxon>Pseudomonadaceae</taxon>
        <taxon>Pseudomonas</taxon>
    </lineage>
</organism>
<accession>A0A0N8T1P0</accession>
<proteinExistence type="predicted"/>
<dbReference type="EMBL" id="LJRM01000195">
    <property type="protein sequence ID" value="KPY80528.1"/>
    <property type="molecule type" value="Genomic_DNA"/>
</dbReference>
<reference evidence="1 2" key="1">
    <citation type="submission" date="2015-09" db="EMBL/GenBank/DDBJ databases">
        <title>Genome announcement of multiple Pseudomonas syringae strains.</title>
        <authorList>
            <person name="Thakur S."/>
            <person name="Wang P.W."/>
            <person name="Gong Y."/>
            <person name="Weir B.S."/>
            <person name="Guttman D.S."/>
        </authorList>
    </citation>
    <scope>NUCLEOTIDE SEQUENCE [LARGE SCALE GENOMIC DNA]</scope>
    <source>
        <strain evidence="1 2">ICMP4091</strain>
    </source>
</reference>
<name>A0A0N8T1P0_9PSED</name>
<dbReference type="Proteomes" id="UP000050474">
    <property type="component" value="Unassembled WGS sequence"/>
</dbReference>
<dbReference type="PATRIC" id="fig|129140.3.peg.4864"/>